<dbReference type="Pfam" id="PF25917">
    <property type="entry name" value="BSH_RND"/>
    <property type="match status" value="1"/>
</dbReference>
<dbReference type="InterPro" id="IPR058625">
    <property type="entry name" value="MdtA-like_BSH"/>
</dbReference>
<dbReference type="Gene3D" id="1.10.287.470">
    <property type="entry name" value="Helix hairpin bin"/>
    <property type="match status" value="1"/>
</dbReference>
<dbReference type="Pfam" id="PF25967">
    <property type="entry name" value="RND-MFP_C"/>
    <property type="match status" value="1"/>
</dbReference>
<feature type="domain" description="Multidrug resistance protein MdtA-like barrel-sandwich hybrid" evidence="6">
    <location>
        <begin position="72"/>
        <end position="207"/>
    </location>
</feature>
<dbReference type="PANTHER" id="PTHR30469:SF15">
    <property type="entry name" value="HLYD FAMILY OF SECRETION PROTEINS"/>
    <property type="match status" value="1"/>
</dbReference>
<feature type="domain" description="CusB-like beta-barrel" evidence="7">
    <location>
        <begin position="215"/>
        <end position="287"/>
    </location>
</feature>
<keyword evidence="10" id="KW-1185">Reference proteome</keyword>
<evidence type="ECO:0000256" key="4">
    <source>
        <dbReference type="SAM" id="MobiDB-lite"/>
    </source>
</evidence>
<feature type="compositionally biased region" description="Polar residues" evidence="4">
    <location>
        <begin position="372"/>
        <end position="384"/>
    </location>
</feature>
<comment type="caution">
    <text evidence="9">The sequence shown here is derived from an EMBL/GenBank/DDBJ whole genome shotgun (WGS) entry which is preliminary data.</text>
</comment>
<accession>A0A4V3APY8</accession>
<dbReference type="Pfam" id="PF25954">
    <property type="entry name" value="Beta-barrel_RND_2"/>
    <property type="match status" value="1"/>
</dbReference>
<dbReference type="Proteomes" id="UP000295238">
    <property type="component" value="Unassembled WGS sequence"/>
</dbReference>
<dbReference type="EMBL" id="SMTL01000001">
    <property type="protein sequence ID" value="TDK39570.1"/>
    <property type="molecule type" value="Genomic_DNA"/>
</dbReference>
<dbReference type="Gene3D" id="2.40.50.100">
    <property type="match status" value="1"/>
</dbReference>
<dbReference type="InterPro" id="IPR006143">
    <property type="entry name" value="RND_pump_MFP"/>
</dbReference>
<evidence type="ECO:0000256" key="5">
    <source>
        <dbReference type="SAM" id="SignalP"/>
    </source>
</evidence>
<evidence type="ECO:0000256" key="3">
    <source>
        <dbReference type="ARBA" id="ARBA00022448"/>
    </source>
</evidence>
<proteinExistence type="inferred from homology"/>
<feature type="domain" description="Multidrug resistance protein MdtA-like C-terminal permuted SH3" evidence="8">
    <location>
        <begin position="296"/>
        <end position="353"/>
    </location>
</feature>
<gene>
    <name evidence="9" type="ORF">E2F50_05515</name>
</gene>
<dbReference type="SUPFAM" id="SSF111369">
    <property type="entry name" value="HlyD-like secretion proteins"/>
    <property type="match status" value="1"/>
</dbReference>
<name>A0A4V3APY8_9HYPH</name>
<dbReference type="OrthoDB" id="9813967at2"/>
<keyword evidence="3" id="KW-0813">Transport</keyword>
<dbReference type="InterPro" id="IPR058792">
    <property type="entry name" value="Beta-barrel_RND_2"/>
</dbReference>
<dbReference type="NCBIfam" id="TIGR01730">
    <property type="entry name" value="RND_mfp"/>
    <property type="match status" value="1"/>
</dbReference>
<dbReference type="Gene3D" id="2.40.30.170">
    <property type="match status" value="1"/>
</dbReference>
<dbReference type="RefSeq" id="WP_133315015.1">
    <property type="nucleotide sequence ID" value="NZ_SMTL01000001.1"/>
</dbReference>
<feature type="signal peptide" evidence="5">
    <location>
        <begin position="1"/>
        <end position="19"/>
    </location>
</feature>
<comment type="similarity">
    <text evidence="2">Belongs to the membrane fusion protein (MFP) (TC 8.A.1) family.</text>
</comment>
<organism evidence="9 10">
    <name type="scientific">Rhizobium deserti</name>
    <dbReference type="NCBI Taxonomy" id="2547961"/>
    <lineage>
        <taxon>Bacteria</taxon>
        <taxon>Pseudomonadati</taxon>
        <taxon>Pseudomonadota</taxon>
        <taxon>Alphaproteobacteria</taxon>
        <taxon>Hyphomicrobiales</taxon>
        <taxon>Rhizobiaceae</taxon>
        <taxon>Rhizobium/Agrobacterium group</taxon>
        <taxon>Rhizobium</taxon>
    </lineage>
</organism>
<evidence type="ECO:0000256" key="2">
    <source>
        <dbReference type="ARBA" id="ARBA00009477"/>
    </source>
</evidence>
<dbReference type="GO" id="GO:0015562">
    <property type="term" value="F:efflux transmembrane transporter activity"/>
    <property type="evidence" value="ECO:0007669"/>
    <property type="project" value="TreeGrafter"/>
</dbReference>
<keyword evidence="5" id="KW-0732">Signal</keyword>
<dbReference type="GO" id="GO:1990281">
    <property type="term" value="C:efflux pump complex"/>
    <property type="evidence" value="ECO:0007669"/>
    <property type="project" value="TreeGrafter"/>
</dbReference>
<reference evidence="9 10" key="1">
    <citation type="submission" date="2019-03" db="EMBL/GenBank/DDBJ databases">
        <title>Rhizobium sp. nov., an bacterium isolated from biocrust in Mu Us Desert.</title>
        <authorList>
            <person name="Lixiong L."/>
        </authorList>
    </citation>
    <scope>NUCLEOTIDE SEQUENCE [LARGE SCALE GENOMIC DNA]</scope>
    <source>
        <strain evidence="9 10">SPY-1</strain>
    </source>
</reference>
<protein>
    <submittedName>
        <fullName evidence="9">Efflux RND transporter periplasmic adaptor subunit</fullName>
    </submittedName>
</protein>
<evidence type="ECO:0000259" key="6">
    <source>
        <dbReference type="Pfam" id="PF25917"/>
    </source>
</evidence>
<feature type="chain" id="PRO_5020541618" evidence="5">
    <location>
        <begin position="20"/>
        <end position="393"/>
    </location>
</feature>
<dbReference type="PANTHER" id="PTHR30469">
    <property type="entry name" value="MULTIDRUG RESISTANCE PROTEIN MDTA"/>
    <property type="match status" value="1"/>
</dbReference>
<dbReference type="AlphaFoldDB" id="A0A4V3APY8"/>
<dbReference type="InterPro" id="IPR058627">
    <property type="entry name" value="MdtA-like_C"/>
</dbReference>
<comment type="subcellular location">
    <subcellularLocation>
        <location evidence="1">Cell envelope</location>
    </subcellularLocation>
</comment>
<dbReference type="Gene3D" id="2.40.420.20">
    <property type="match status" value="1"/>
</dbReference>
<evidence type="ECO:0000259" key="7">
    <source>
        <dbReference type="Pfam" id="PF25954"/>
    </source>
</evidence>
<evidence type="ECO:0000259" key="8">
    <source>
        <dbReference type="Pfam" id="PF25967"/>
    </source>
</evidence>
<sequence>MFFIGNGRLAFLPKGMAVAAALTALTACSEEKKAEAPEVVRPVKVTELAGPDNGRMLVYSGSVKARTEMNLGFRVAGKITERSVDIGDRVTPGVVLARLDPADLQLAVRRAEADLSAAEKQAEISELAYRRAESLHSKNITSQSELEQASLARDQATSTRQSAVSALEQARNQAAYTELKSEQSGIVTSTSADIGQVVSAGTPIVTVAVDGSKEVQIAVPEMDVAHFKPGKTVKARFWSSADLVLDGKVREVAGSADAQSRTFSIRVSLPEDPRVLLGMTATIEATADNSVPAYSIPLAALGKKGDQPVVWIVDRSKATVSSRPVTVADFSDDGVRISKGLSTGDLVVSAGTQFMKEDMKVRLPETVSSRFGSVNSLTTASVPSERQDEEQRP</sequence>
<evidence type="ECO:0000313" key="10">
    <source>
        <dbReference type="Proteomes" id="UP000295238"/>
    </source>
</evidence>
<feature type="region of interest" description="Disordered" evidence="4">
    <location>
        <begin position="372"/>
        <end position="393"/>
    </location>
</feature>
<evidence type="ECO:0000256" key="1">
    <source>
        <dbReference type="ARBA" id="ARBA00004196"/>
    </source>
</evidence>
<evidence type="ECO:0000313" key="9">
    <source>
        <dbReference type="EMBL" id="TDK39570.1"/>
    </source>
</evidence>